<dbReference type="AlphaFoldDB" id="A0A2S5KHL6"/>
<evidence type="ECO:0000256" key="4">
    <source>
        <dbReference type="ARBA" id="ARBA00023163"/>
    </source>
</evidence>
<dbReference type="GO" id="GO:0043565">
    <property type="term" value="F:sequence-specific DNA binding"/>
    <property type="evidence" value="ECO:0007669"/>
    <property type="project" value="TreeGrafter"/>
</dbReference>
<feature type="domain" description="HTH lysR-type" evidence="5">
    <location>
        <begin position="6"/>
        <end position="63"/>
    </location>
</feature>
<evidence type="ECO:0000259" key="5">
    <source>
        <dbReference type="PROSITE" id="PS50931"/>
    </source>
</evidence>
<dbReference type="PROSITE" id="PS50931">
    <property type="entry name" value="HTH_LYSR"/>
    <property type="match status" value="1"/>
</dbReference>
<evidence type="ECO:0000313" key="7">
    <source>
        <dbReference type="Proteomes" id="UP000238196"/>
    </source>
</evidence>
<dbReference type="InterPro" id="IPR058163">
    <property type="entry name" value="LysR-type_TF_proteobact-type"/>
</dbReference>
<evidence type="ECO:0000256" key="3">
    <source>
        <dbReference type="ARBA" id="ARBA00023125"/>
    </source>
</evidence>
<dbReference type="Gene3D" id="1.10.10.10">
    <property type="entry name" value="Winged helix-like DNA-binding domain superfamily/Winged helix DNA-binding domain"/>
    <property type="match status" value="1"/>
</dbReference>
<dbReference type="GO" id="GO:0006351">
    <property type="term" value="P:DNA-templated transcription"/>
    <property type="evidence" value="ECO:0007669"/>
    <property type="project" value="TreeGrafter"/>
</dbReference>
<dbReference type="InterPro" id="IPR036390">
    <property type="entry name" value="WH_DNA-bd_sf"/>
</dbReference>
<keyword evidence="4" id="KW-0804">Transcription</keyword>
<dbReference type="FunFam" id="1.10.10.10:FF:000001">
    <property type="entry name" value="LysR family transcriptional regulator"/>
    <property type="match status" value="1"/>
</dbReference>
<keyword evidence="2" id="KW-0805">Transcription regulation</keyword>
<dbReference type="InterPro" id="IPR000847">
    <property type="entry name" value="LysR_HTH_N"/>
</dbReference>
<dbReference type="PANTHER" id="PTHR30537:SF26">
    <property type="entry name" value="GLYCINE CLEAVAGE SYSTEM TRANSCRIPTIONAL ACTIVATOR"/>
    <property type="match status" value="1"/>
</dbReference>
<protein>
    <submittedName>
        <fullName evidence="6">LysR family transcriptional regulator</fullName>
    </submittedName>
</protein>
<sequence length="305" mass="34067">MSRRLPPLNALKAFEASGTTGSFTRAAELLHVTQSAVSRQVKQLEDILGVELLERRHHFLELTPAGRALLPVLRQSFDKIELSVRSILENTHLTRLKVNVPPTFATRWLVPRLGSLKALHPELDLSITTALQDNLVESTELDCAIRFGTGDWDIVDNVQLMQESHVPVCSPALLAKAGGSRTMDFNRYTLFHLLKGSGRYHTWDHWLQVAQIEGVNTKGGMEFDLLEMAIRAAVHDVGIAMADRNMITRELALGHLVQVSDVVLPGKRGYWFVTRPGQANLPHLLIFRHWLEQEIAQSAEAIGSV</sequence>
<dbReference type="Proteomes" id="UP000238196">
    <property type="component" value="Unassembled WGS sequence"/>
</dbReference>
<dbReference type="Pfam" id="PF03466">
    <property type="entry name" value="LysR_substrate"/>
    <property type="match status" value="1"/>
</dbReference>
<dbReference type="CDD" id="cd08432">
    <property type="entry name" value="PBP2_GcdR_TrpI_HvrB_AmpR_like"/>
    <property type="match status" value="1"/>
</dbReference>
<gene>
    <name evidence="6" type="ORF">C4K68_28125</name>
</gene>
<evidence type="ECO:0000256" key="1">
    <source>
        <dbReference type="ARBA" id="ARBA00009437"/>
    </source>
</evidence>
<dbReference type="InterPro" id="IPR005119">
    <property type="entry name" value="LysR_subst-bd"/>
</dbReference>
<keyword evidence="3" id="KW-0238">DNA-binding</keyword>
<dbReference type="SUPFAM" id="SSF53850">
    <property type="entry name" value="Periplasmic binding protein-like II"/>
    <property type="match status" value="1"/>
</dbReference>
<reference evidence="6 7" key="1">
    <citation type="submission" date="2018-02" db="EMBL/GenBank/DDBJ databases">
        <title>novel marine gammaproteobacteria from coastal saline agro ecosystem.</title>
        <authorList>
            <person name="Krishnan R."/>
            <person name="Ramesh Kumar N."/>
        </authorList>
    </citation>
    <scope>NUCLEOTIDE SEQUENCE [LARGE SCALE GENOMIC DNA]</scope>
    <source>
        <strain evidence="6 7">228</strain>
    </source>
</reference>
<comment type="caution">
    <text evidence="6">The sequence shown here is derived from an EMBL/GenBank/DDBJ whole genome shotgun (WGS) entry which is preliminary data.</text>
</comment>
<dbReference type="Gene3D" id="3.40.190.10">
    <property type="entry name" value="Periplasmic binding protein-like II"/>
    <property type="match status" value="2"/>
</dbReference>
<evidence type="ECO:0000313" key="6">
    <source>
        <dbReference type="EMBL" id="PPC73989.1"/>
    </source>
</evidence>
<dbReference type="OrthoDB" id="8591238at2"/>
<comment type="similarity">
    <text evidence="1">Belongs to the LysR transcriptional regulatory family.</text>
</comment>
<evidence type="ECO:0000256" key="2">
    <source>
        <dbReference type="ARBA" id="ARBA00023015"/>
    </source>
</evidence>
<dbReference type="GO" id="GO:0003700">
    <property type="term" value="F:DNA-binding transcription factor activity"/>
    <property type="evidence" value="ECO:0007669"/>
    <property type="project" value="InterPro"/>
</dbReference>
<organism evidence="6 7">
    <name type="scientific">Proteobacteria bacterium 228</name>
    <dbReference type="NCBI Taxonomy" id="2083153"/>
    <lineage>
        <taxon>Bacteria</taxon>
        <taxon>Pseudomonadati</taxon>
        <taxon>Pseudomonadota</taxon>
    </lineage>
</organism>
<dbReference type="Pfam" id="PF00126">
    <property type="entry name" value="HTH_1"/>
    <property type="match status" value="1"/>
</dbReference>
<dbReference type="PANTHER" id="PTHR30537">
    <property type="entry name" value="HTH-TYPE TRANSCRIPTIONAL REGULATOR"/>
    <property type="match status" value="1"/>
</dbReference>
<name>A0A2S5KHL6_9PROT</name>
<dbReference type="InterPro" id="IPR036388">
    <property type="entry name" value="WH-like_DNA-bd_sf"/>
</dbReference>
<dbReference type="PRINTS" id="PR00039">
    <property type="entry name" value="HTHLYSR"/>
</dbReference>
<accession>A0A2S5KHL6</accession>
<dbReference type="EMBL" id="PRLP01000169">
    <property type="protein sequence ID" value="PPC73989.1"/>
    <property type="molecule type" value="Genomic_DNA"/>
</dbReference>
<dbReference type="SUPFAM" id="SSF46785">
    <property type="entry name" value="Winged helix' DNA-binding domain"/>
    <property type="match status" value="1"/>
</dbReference>
<proteinExistence type="inferred from homology"/>